<name>A0A1I0J6J1_9BACT</name>
<proteinExistence type="predicted"/>
<protein>
    <submittedName>
        <fullName evidence="1">Uncharacterized protein</fullName>
    </submittedName>
</protein>
<dbReference type="AlphaFoldDB" id="A0A1I0J6J1"/>
<accession>A0A1I0J6J1</accession>
<dbReference type="Proteomes" id="UP000181981">
    <property type="component" value="Unassembled WGS sequence"/>
</dbReference>
<evidence type="ECO:0000313" key="1">
    <source>
        <dbReference type="EMBL" id="SEU05440.1"/>
    </source>
</evidence>
<reference evidence="1 2" key="1">
    <citation type="submission" date="2016-10" db="EMBL/GenBank/DDBJ databases">
        <authorList>
            <person name="de Groot N.N."/>
        </authorList>
    </citation>
    <scope>NUCLEOTIDE SEQUENCE [LARGE SCALE GENOMIC DNA]</scope>
    <source>
        <strain evidence="1 2">DSM 25947</strain>
    </source>
</reference>
<evidence type="ECO:0000313" key="2">
    <source>
        <dbReference type="Proteomes" id="UP000181981"/>
    </source>
</evidence>
<sequence>MCHPEHSEGSVTIKRLTIISANQYNQRYQRSNKIASDGKLALKLREPTHFYWE</sequence>
<dbReference type="EMBL" id="FOHT01000038">
    <property type="protein sequence ID" value="SEU05440.1"/>
    <property type="molecule type" value="Genomic_DNA"/>
</dbReference>
<gene>
    <name evidence="1" type="ORF">SAMN05444285_13819</name>
</gene>
<organism evidence="1 2">
    <name type="scientific">Draconibacterium orientale</name>
    <dbReference type="NCBI Taxonomy" id="1168034"/>
    <lineage>
        <taxon>Bacteria</taxon>
        <taxon>Pseudomonadati</taxon>
        <taxon>Bacteroidota</taxon>
        <taxon>Bacteroidia</taxon>
        <taxon>Marinilabiliales</taxon>
        <taxon>Prolixibacteraceae</taxon>
        <taxon>Draconibacterium</taxon>
    </lineage>
</organism>